<evidence type="ECO:0000256" key="2">
    <source>
        <dbReference type="ARBA" id="ARBA00022692"/>
    </source>
</evidence>
<dbReference type="SUPFAM" id="SSF103506">
    <property type="entry name" value="Mitochondrial carrier"/>
    <property type="match status" value="1"/>
</dbReference>
<protein>
    <recommendedName>
        <fullName evidence="6">Mitochondrial carrier protein</fullName>
    </recommendedName>
</protein>
<keyword evidence="3" id="KW-0472">Membrane</keyword>
<keyword evidence="5" id="KW-1185">Reference proteome</keyword>
<accession>A0A0N0P8P6</accession>
<name>A0A0N0P8P6_LEPSE</name>
<evidence type="ECO:0008006" key="6">
    <source>
        <dbReference type="Google" id="ProtNLM"/>
    </source>
</evidence>
<dbReference type="Proteomes" id="UP000038009">
    <property type="component" value="Unassembled WGS sequence"/>
</dbReference>
<dbReference type="EMBL" id="LJSK01000009">
    <property type="protein sequence ID" value="KPI90189.1"/>
    <property type="molecule type" value="Genomic_DNA"/>
</dbReference>
<organism evidence="4 5">
    <name type="scientific">Leptomonas seymouri</name>
    <dbReference type="NCBI Taxonomy" id="5684"/>
    <lineage>
        <taxon>Eukaryota</taxon>
        <taxon>Discoba</taxon>
        <taxon>Euglenozoa</taxon>
        <taxon>Kinetoplastea</taxon>
        <taxon>Metakinetoplastina</taxon>
        <taxon>Trypanosomatida</taxon>
        <taxon>Trypanosomatidae</taxon>
        <taxon>Leishmaniinae</taxon>
        <taxon>Leptomonas</taxon>
    </lineage>
</organism>
<dbReference type="OrthoDB" id="270370at2759"/>
<sequence>MFELLSYTYASALHLVGRTIKIEKETFKTFTDPGTFLSGAIAGGMGRAAAIPFDQGGKKGIRQTIGRRMPQFGFLMMFYCPVAHKLLPGLEHDPRSKMLNTFMIGAAAGLNMRFVSNPISRVLEESLRTGKAPLDTARILKNKTILQFWYTMPNLFANAVYFGALFTVFEGLRRFNERNFVPIQHNEADDEVLLMTDDGQVQAATRPHTGPAVVDHNWSWRNYLTTVTSNFVVGGAAATVASTVCYPLSAHQYLQTVIHDSAICRGLVPTLVKEVPMMAVMFATFSAVQPLLAPRHGVRCGFGY</sequence>
<keyword evidence="2" id="KW-0812">Transmembrane</keyword>
<comment type="subcellular location">
    <subcellularLocation>
        <location evidence="1">Membrane</location>
    </subcellularLocation>
</comment>
<proteinExistence type="predicted"/>
<evidence type="ECO:0000256" key="3">
    <source>
        <dbReference type="ARBA" id="ARBA00023136"/>
    </source>
</evidence>
<dbReference type="InterPro" id="IPR023395">
    <property type="entry name" value="MCP_dom_sf"/>
</dbReference>
<evidence type="ECO:0000256" key="1">
    <source>
        <dbReference type="ARBA" id="ARBA00004370"/>
    </source>
</evidence>
<evidence type="ECO:0000313" key="5">
    <source>
        <dbReference type="Proteomes" id="UP000038009"/>
    </source>
</evidence>
<evidence type="ECO:0000313" key="4">
    <source>
        <dbReference type="EMBL" id="KPI90189.1"/>
    </source>
</evidence>
<dbReference type="OMA" id="FLMMFYC"/>
<comment type="caution">
    <text evidence="4">The sequence shown here is derived from an EMBL/GenBank/DDBJ whole genome shotgun (WGS) entry which is preliminary data.</text>
</comment>
<dbReference type="GO" id="GO:0016020">
    <property type="term" value="C:membrane"/>
    <property type="evidence" value="ECO:0007669"/>
    <property type="project" value="UniProtKB-SubCell"/>
</dbReference>
<dbReference type="AlphaFoldDB" id="A0A0N0P8P6"/>
<reference evidence="4 5" key="1">
    <citation type="journal article" date="2015" name="PLoS Pathog.">
        <title>Leptomonas seymouri: Adaptations to the Dixenous Life Cycle Analyzed by Genome Sequencing, Transcriptome Profiling and Co-infection with Leishmania donovani.</title>
        <authorList>
            <person name="Kraeva N."/>
            <person name="Butenko A."/>
            <person name="Hlavacova J."/>
            <person name="Kostygov A."/>
            <person name="Myskova J."/>
            <person name="Grybchuk D."/>
            <person name="Lestinova T."/>
            <person name="Votypka J."/>
            <person name="Volf P."/>
            <person name="Opperdoes F."/>
            <person name="Flegontov P."/>
            <person name="Lukes J."/>
            <person name="Yurchenko V."/>
        </authorList>
    </citation>
    <scope>NUCLEOTIDE SEQUENCE [LARGE SCALE GENOMIC DNA]</scope>
    <source>
        <strain evidence="4 5">ATCC 30220</strain>
    </source>
</reference>
<dbReference type="VEuPathDB" id="TriTrypDB:Lsey_0009_0380"/>
<dbReference type="Gene3D" id="1.50.40.10">
    <property type="entry name" value="Mitochondrial carrier domain"/>
    <property type="match status" value="1"/>
</dbReference>
<gene>
    <name evidence="4" type="ORF">ABL78_0707</name>
</gene>